<dbReference type="VEuPathDB" id="FungiDB:FVEG_16904"/>
<dbReference type="Proteomes" id="UP000009096">
    <property type="component" value="Chromosome 11"/>
</dbReference>
<dbReference type="EMBL" id="CM000588">
    <property type="protein sequence ID" value="EWG52034.1"/>
    <property type="molecule type" value="Genomic_DNA"/>
</dbReference>
<organism evidence="1 2">
    <name type="scientific">Gibberella moniliformis (strain M3125 / FGSC 7600)</name>
    <name type="common">Maize ear and stalk rot fungus</name>
    <name type="synonym">Fusarium verticillioides</name>
    <dbReference type="NCBI Taxonomy" id="334819"/>
    <lineage>
        <taxon>Eukaryota</taxon>
        <taxon>Fungi</taxon>
        <taxon>Dikarya</taxon>
        <taxon>Ascomycota</taxon>
        <taxon>Pezizomycotina</taxon>
        <taxon>Sordariomycetes</taxon>
        <taxon>Hypocreomycetidae</taxon>
        <taxon>Hypocreales</taxon>
        <taxon>Nectriaceae</taxon>
        <taxon>Fusarium</taxon>
        <taxon>Fusarium fujikuroi species complex</taxon>
    </lineage>
</organism>
<sequence length="177" mass="19449">MRANVQHLGHPDCESKPGFGLCIRQVRCMYQAISGLASIVLCRVGGLRGTGCEPIRASCRVEIGRDRGFVYMLGSASLKEARAKSAMLVVISASTLQSGSGGWFRWRADTVAGKGKGSWVSEVSDKATSIKTSALRCHVEIKWSRQPDTLLFLLTVALCLRKQGHWKSKTYRRYGGR</sequence>
<dbReference type="KEGG" id="fvr:FVEG_16904"/>
<keyword evidence="2" id="KW-1185">Reference proteome</keyword>
<name>W7MW70_GIBM7</name>
<protein>
    <submittedName>
        <fullName evidence="1">Uncharacterized protein</fullName>
    </submittedName>
</protein>
<dbReference type="GeneID" id="30073780"/>
<dbReference type="AlphaFoldDB" id="W7MW70"/>
<reference evidence="1 2" key="1">
    <citation type="journal article" date="2010" name="Nature">
        <title>Comparative genomics reveals mobile pathogenicity chromosomes in Fusarium.</title>
        <authorList>
            <person name="Ma L.J."/>
            <person name="van der Does H.C."/>
            <person name="Borkovich K.A."/>
            <person name="Coleman J.J."/>
            <person name="Daboussi M.J."/>
            <person name="Di Pietro A."/>
            <person name="Dufresne M."/>
            <person name="Freitag M."/>
            <person name="Grabherr M."/>
            <person name="Henrissat B."/>
            <person name="Houterman P.M."/>
            <person name="Kang S."/>
            <person name="Shim W.B."/>
            <person name="Woloshuk C."/>
            <person name="Xie X."/>
            <person name="Xu J.R."/>
            <person name="Antoniw J."/>
            <person name="Baker S.E."/>
            <person name="Bluhm B.H."/>
            <person name="Breakspear A."/>
            <person name="Brown D.W."/>
            <person name="Butchko R.A."/>
            <person name="Chapman S."/>
            <person name="Coulson R."/>
            <person name="Coutinho P.M."/>
            <person name="Danchin E.G."/>
            <person name="Diener A."/>
            <person name="Gale L.R."/>
            <person name="Gardiner D.M."/>
            <person name="Goff S."/>
            <person name="Hammond-Kosack K.E."/>
            <person name="Hilburn K."/>
            <person name="Hua-Van A."/>
            <person name="Jonkers W."/>
            <person name="Kazan K."/>
            <person name="Kodira C.D."/>
            <person name="Koehrsen M."/>
            <person name="Kumar L."/>
            <person name="Lee Y.H."/>
            <person name="Li L."/>
            <person name="Manners J.M."/>
            <person name="Miranda-Saavedra D."/>
            <person name="Mukherjee M."/>
            <person name="Park G."/>
            <person name="Park J."/>
            <person name="Park S.Y."/>
            <person name="Proctor R.H."/>
            <person name="Regev A."/>
            <person name="Ruiz-Roldan M.C."/>
            <person name="Sain D."/>
            <person name="Sakthikumar S."/>
            <person name="Sykes S."/>
            <person name="Schwartz D.C."/>
            <person name="Turgeon B.G."/>
            <person name="Wapinski I."/>
            <person name="Yoder O."/>
            <person name="Young S."/>
            <person name="Zeng Q."/>
            <person name="Zhou S."/>
            <person name="Galagan J."/>
            <person name="Cuomo C.A."/>
            <person name="Kistler H.C."/>
            <person name="Rep M."/>
        </authorList>
    </citation>
    <scope>NUCLEOTIDE SEQUENCE [LARGE SCALE GENOMIC DNA]</scope>
    <source>
        <strain evidence="2">M3125 / FGSC 7600</strain>
    </source>
</reference>
<evidence type="ECO:0000313" key="2">
    <source>
        <dbReference type="Proteomes" id="UP000009096"/>
    </source>
</evidence>
<proteinExistence type="predicted"/>
<accession>W7MW70</accession>
<evidence type="ECO:0000313" key="1">
    <source>
        <dbReference type="EMBL" id="EWG52034.1"/>
    </source>
</evidence>
<gene>
    <name evidence="1" type="ORF">FVEG_16904</name>
</gene>
<dbReference type="RefSeq" id="XP_018758225.1">
    <property type="nucleotide sequence ID" value="XM_018906141.1"/>
</dbReference>
<dbReference type="EMBL" id="DS022256">
    <property type="protein sequence ID" value="EWG52034.1"/>
    <property type="molecule type" value="Genomic_DNA"/>
</dbReference>